<evidence type="ECO:0000313" key="3">
    <source>
        <dbReference type="Proteomes" id="UP000266841"/>
    </source>
</evidence>
<feature type="region of interest" description="Disordered" evidence="1">
    <location>
        <begin position="66"/>
        <end position="87"/>
    </location>
</feature>
<accession>K0S3W5</accession>
<reference evidence="2 3" key="1">
    <citation type="journal article" date="2012" name="Genome Biol.">
        <title>Genome and low-iron response of an oceanic diatom adapted to chronic iron limitation.</title>
        <authorList>
            <person name="Lommer M."/>
            <person name="Specht M."/>
            <person name="Roy A.S."/>
            <person name="Kraemer L."/>
            <person name="Andreson R."/>
            <person name="Gutowska M.A."/>
            <person name="Wolf J."/>
            <person name="Bergner S.V."/>
            <person name="Schilhabel M.B."/>
            <person name="Klostermeier U.C."/>
            <person name="Beiko R.G."/>
            <person name="Rosenstiel P."/>
            <person name="Hippler M."/>
            <person name="Laroche J."/>
        </authorList>
    </citation>
    <scope>NUCLEOTIDE SEQUENCE [LARGE SCALE GENOMIC DNA]</scope>
    <source>
        <strain evidence="2 3">CCMP1005</strain>
    </source>
</reference>
<proteinExistence type="predicted"/>
<name>K0S3W5_THAOC</name>
<comment type="caution">
    <text evidence="2">The sequence shown here is derived from an EMBL/GenBank/DDBJ whole genome shotgun (WGS) entry which is preliminary data.</text>
</comment>
<dbReference type="Proteomes" id="UP000266841">
    <property type="component" value="Unassembled WGS sequence"/>
</dbReference>
<organism evidence="2 3">
    <name type="scientific">Thalassiosira oceanica</name>
    <name type="common">Marine diatom</name>
    <dbReference type="NCBI Taxonomy" id="159749"/>
    <lineage>
        <taxon>Eukaryota</taxon>
        <taxon>Sar</taxon>
        <taxon>Stramenopiles</taxon>
        <taxon>Ochrophyta</taxon>
        <taxon>Bacillariophyta</taxon>
        <taxon>Coscinodiscophyceae</taxon>
        <taxon>Thalassiosirophycidae</taxon>
        <taxon>Thalassiosirales</taxon>
        <taxon>Thalassiosiraceae</taxon>
        <taxon>Thalassiosira</taxon>
    </lineage>
</organism>
<feature type="non-terminal residue" evidence="2">
    <location>
        <position position="1"/>
    </location>
</feature>
<dbReference type="EMBL" id="AGNL01037501">
    <property type="protein sequence ID" value="EJK53582.1"/>
    <property type="molecule type" value="Genomic_DNA"/>
</dbReference>
<evidence type="ECO:0000313" key="2">
    <source>
        <dbReference type="EMBL" id="EJK53582.1"/>
    </source>
</evidence>
<keyword evidence="3" id="KW-1185">Reference proteome</keyword>
<evidence type="ECO:0000256" key="1">
    <source>
        <dbReference type="SAM" id="MobiDB-lite"/>
    </source>
</evidence>
<protein>
    <submittedName>
        <fullName evidence="2">Uncharacterized protein</fullName>
    </submittedName>
</protein>
<sequence length="160" mass="16742">RCRDFRRAPACFRFVTELQPISGDVATWIDHVACTPYCDVTGPRPSASTEVAGACNRVARAAADVTCPPKPPTPHEQPQRRLPSASVAVRAASQQQLECLAALSSSAIASGASAGQVQKLQDKYTELSAAKDAAVADVKSSGLGLMKSVLSMSGGTRDEL</sequence>
<gene>
    <name evidence="2" type="ORF">THAOC_26951</name>
</gene>
<dbReference type="AlphaFoldDB" id="K0S3W5"/>